<evidence type="ECO:0000313" key="2">
    <source>
        <dbReference type="EMBL" id="TLQ49252.1"/>
    </source>
</evidence>
<evidence type="ECO:0000313" key="3">
    <source>
        <dbReference type="Proteomes" id="UP000306420"/>
    </source>
</evidence>
<feature type="chain" id="PRO_5024442607" evidence="1">
    <location>
        <begin position="26"/>
        <end position="316"/>
    </location>
</feature>
<proteinExistence type="predicted"/>
<reference evidence="2 3" key="1">
    <citation type="submission" date="2019-05" db="EMBL/GenBank/DDBJ databases">
        <title>The metagenome of a microbial culture collection derived from dairy environment covers the genomic content of the human microbiome.</title>
        <authorList>
            <person name="Roder T."/>
            <person name="Wuthrich D."/>
            <person name="Sattari Z."/>
            <person name="Von Ah U."/>
            <person name="Bar C."/>
            <person name="Ronchi F."/>
            <person name="Macpherson A.J."/>
            <person name="Ganal-Vonarburg S.C."/>
            <person name="Bruggmann R."/>
            <person name="Vergeres G."/>
        </authorList>
    </citation>
    <scope>NUCLEOTIDE SEQUENCE [LARGE SCALE GENOMIC DNA]</scope>
    <source>
        <strain evidence="2 3">FAM 24227</strain>
    </source>
</reference>
<feature type="signal peptide" evidence="1">
    <location>
        <begin position="1"/>
        <end position="25"/>
    </location>
</feature>
<evidence type="ECO:0000256" key="1">
    <source>
        <dbReference type="SAM" id="SignalP"/>
    </source>
</evidence>
<comment type="caution">
    <text evidence="2">The sequence shown here is derived from an EMBL/GenBank/DDBJ whole genome shotgun (WGS) entry which is preliminary data.</text>
</comment>
<dbReference type="AlphaFoldDB" id="A0A5R9EGI5"/>
<accession>A0A5R9EGI5</accession>
<protein>
    <submittedName>
        <fullName evidence="2">Uncharacterized protein</fullName>
    </submittedName>
</protein>
<sequence length="316" mass="35366">MKKIINVILVTLLVVLTMGPLPAKAQELAPDDVLLNVINGLKEIESFKGDFEGNMDLIYPEGTMDYTVDGRLQVKIAPELEVGFDLDATMNAEHNDGSTMDETYHLLNYIIDETMYTFEEDSTKEGESEWVTADLTTVLGMPAEQITTQYQMLVSVIEGSIRSYYIPSRVHQLLSEKTTVEEHDNGYTVTINSFETEEEWIEFFEALEELGMTVTQETVDSGVEISNQIENYEGQAIALADGLNYTITVEMDEDYFITAIQVIVDSDVQTLEEASASEPDPDMPESLQVEFNYNVTDKIFNESIEVPDEVPVGVAS</sequence>
<gene>
    <name evidence="2" type="ORF">FEZ33_01060</name>
</gene>
<dbReference type="RefSeq" id="WP_138403534.1">
    <property type="nucleotide sequence ID" value="NZ_VBSP01000002.1"/>
</dbReference>
<organism evidence="2 3">
    <name type="scientific">Ruoffia tabacinasalis</name>
    <dbReference type="NCBI Taxonomy" id="87458"/>
    <lineage>
        <taxon>Bacteria</taxon>
        <taxon>Bacillati</taxon>
        <taxon>Bacillota</taxon>
        <taxon>Bacilli</taxon>
        <taxon>Lactobacillales</taxon>
        <taxon>Aerococcaceae</taxon>
        <taxon>Ruoffia</taxon>
    </lineage>
</organism>
<name>A0A5R9EGI5_9LACT</name>
<dbReference type="EMBL" id="VBSP01000002">
    <property type="protein sequence ID" value="TLQ49252.1"/>
    <property type="molecule type" value="Genomic_DNA"/>
</dbReference>
<keyword evidence="1" id="KW-0732">Signal</keyword>
<dbReference type="Proteomes" id="UP000306420">
    <property type="component" value="Unassembled WGS sequence"/>
</dbReference>